<feature type="domain" description="Response regulatory" evidence="2">
    <location>
        <begin position="3"/>
        <end position="118"/>
    </location>
</feature>
<dbReference type="AlphaFoldDB" id="V9H6M0"/>
<dbReference type="HOGENOM" id="CLU_000445_69_15_4"/>
<feature type="modified residue" description="4-aspartylphosphate" evidence="1">
    <location>
        <position position="53"/>
    </location>
</feature>
<dbReference type="InterPro" id="IPR011006">
    <property type="entry name" value="CheY-like_superfamily"/>
</dbReference>
<organism evidence="3 4">
    <name type="scientific">Simonsiella muelleri ATCC 29453</name>
    <dbReference type="NCBI Taxonomy" id="641147"/>
    <lineage>
        <taxon>Bacteria</taxon>
        <taxon>Pseudomonadati</taxon>
        <taxon>Pseudomonadota</taxon>
        <taxon>Betaproteobacteria</taxon>
        <taxon>Neisseriales</taxon>
        <taxon>Neisseriaceae</taxon>
        <taxon>Simonsiella</taxon>
    </lineage>
</organism>
<dbReference type="Pfam" id="PF00072">
    <property type="entry name" value="Response_reg"/>
    <property type="match status" value="1"/>
</dbReference>
<dbReference type="InterPro" id="IPR001789">
    <property type="entry name" value="Sig_transdc_resp-reg_receiver"/>
</dbReference>
<dbReference type="RefSeq" id="WP_002641155.1">
    <property type="nucleotide sequence ID" value="NZ_CP019448.1"/>
</dbReference>
<evidence type="ECO:0000313" key="4">
    <source>
        <dbReference type="Proteomes" id="UP000017813"/>
    </source>
</evidence>
<dbReference type="PANTHER" id="PTHR43228:SF1">
    <property type="entry name" value="TWO-COMPONENT RESPONSE REGULATOR ARR22"/>
    <property type="match status" value="1"/>
</dbReference>
<evidence type="ECO:0000259" key="2">
    <source>
        <dbReference type="PROSITE" id="PS50110"/>
    </source>
</evidence>
<keyword evidence="4" id="KW-1185">Reference proteome</keyword>
<dbReference type="EMBL" id="ADCY02000005">
    <property type="protein sequence ID" value="EFG31837.1"/>
    <property type="molecule type" value="Genomic_DNA"/>
</dbReference>
<evidence type="ECO:0000256" key="1">
    <source>
        <dbReference type="PROSITE-ProRule" id="PRU00169"/>
    </source>
</evidence>
<protein>
    <recommendedName>
        <fullName evidence="2">Response regulatory domain-containing protein</fullName>
    </recommendedName>
</protein>
<dbReference type="SMART" id="SM00448">
    <property type="entry name" value="REC"/>
    <property type="match status" value="1"/>
</dbReference>
<gene>
    <name evidence="3" type="ORF">HMPREF9021_00236</name>
</gene>
<dbReference type="eggNOG" id="COG2201">
    <property type="taxonomic scope" value="Bacteria"/>
</dbReference>
<dbReference type="GO" id="GO:0000160">
    <property type="term" value="P:phosphorelay signal transduction system"/>
    <property type="evidence" value="ECO:0007669"/>
    <property type="project" value="InterPro"/>
</dbReference>
<reference evidence="3 4" key="1">
    <citation type="submission" date="2010-03" db="EMBL/GenBank/DDBJ databases">
        <authorList>
            <consortium name="The Broad Institute Genome Sequencing Platform"/>
            <person name="Ward D."/>
            <person name="Earl A."/>
            <person name="Feldgarden M."/>
            <person name="Gevers D."/>
            <person name="Young S."/>
            <person name="Zeng Q."/>
            <person name="Koehrsen M."/>
            <person name="Alvarado L."/>
            <person name="Berlin A.M."/>
            <person name="Borenstein D."/>
            <person name="Chapman S.B."/>
            <person name="Chen Z."/>
            <person name="Engels R."/>
            <person name="Freedman E."/>
            <person name="Gellesch M."/>
            <person name="Goldberg J."/>
            <person name="Griggs A."/>
            <person name="Gujja S."/>
            <person name="Heilman E.R."/>
            <person name="Heiman D.I."/>
            <person name="Hepburn T.A."/>
            <person name="Howarth C."/>
            <person name="Jen D."/>
            <person name="Larson L."/>
            <person name="Mehta T."/>
            <person name="Park D."/>
            <person name="Pearson M."/>
            <person name="Richards J."/>
            <person name="Roberts A."/>
            <person name="Saif S."/>
            <person name="Shea T.D."/>
            <person name="Shenoy N."/>
            <person name="Sisk P."/>
            <person name="Stolte C."/>
            <person name="Sykes S.N."/>
            <person name="Walk T."/>
            <person name="White J."/>
            <person name="Yandava C."/>
            <person name="Izard J."/>
            <person name="Baranova O.V."/>
            <person name="Blanton J.M."/>
            <person name="Tanner A.C."/>
            <person name="Dewhirst F."/>
            <person name="Haas B."/>
            <person name="Nusbaum C."/>
            <person name="Birren B."/>
        </authorList>
    </citation>
    <scope>NUCLEOTIDE SEQUENCE [LARGE SCALE GENOMIC DNA]</scope>
    <source>
        <strain evidence="3 4">ATCC 29453</strain>
    </source>
</reference>
<dbReference type="KEGG" id="smur:BWP33_01395"/>
<evidence type="ECO:0000313" key="3">
    <source>
        <dbReference type="EMBL" id="EFG31837.1"/>
    </source>
</evidence>
<name>V9H6M0_9NEIS</name>
<dbReference type="Proteomes" id="UP000017813">
    <property type="component" value="Unassembled WGS sequence"/>
</dbReference>
<keyword evidence="1" id="KW-0597">Phosphoprotein</keyword>
<accession>V9H6M0</accession>
<dbReference type="PANTHER" id="PTHR43228">
    <property type="entry name" value="TWO-COMPONENT RESPONSE REGULATOR"/>
    <property type="match status" value="1"/>
</dbReference>
<dbReference type="OrthoDB" id="9801101at2"/>
<comment type="caution">
    <text evidence="3">The sequence shown here is derived from an EMBL/GenBank/DDBJ whole genome shotgun (WGS) entry which is preliminary data.</text>
</comment>
<dbReference type="STRING" id="641147.HMPREF9021_00236"/>
<reference evidence="3 4" key="2">
    <citation type="submission" date="2011-10" db="EMBL/GenBank/DDBJ databases">
        <title>The Genome Sequence of Simonsiella muelleri ATCC 29453.</title>
        <authorList>
            <consortium name="The Broad Institute Genome Sequencing Platform"/>
            <consortium name="The Broad Institute Genome Sequencing Center for Infectious Disease"/>
            <person name="Earl A."/>
            <person name="Ward D."/>
            <person name="Feldgarden M."/>
            <person name="Gevers D."/>
            <person name="Izard J."/>
            <person name="Baranova O.V."/>
            <person name="Blanton J.M."/>
            <person name="Tanner A.C."/>
            <person name="Dewhirst F."/>
            <person name="Young S.K."/>
            <person name="Zeng Q."/>
            <person name="Gargeya S."/>
            <person name="Fitzgerald M."/>
            <person name="Haas B."/>
            <person name="Abouelleil A."/>
            <person name="Alvarado L."/>
            <person name="Arachchi H.M."/>
            <person name="Berlin A."/>
            <person name="Brown A."/>
            <person name="Chapman S.B."/>
            <person name="Chen Z."/>
            <person name="Dunbar C."/>
            <person name="Freedman E."/>
            <person name="Gearin G."/>
            <person name="Goldberg J."/>
            <person name="Griggs A."/>
            <person name="Gujja S."/>
            <person name="Heiman D."/>
            <person name="Howarth C."/>
            <person name="Larson L."/>
            <person name="Lui A."/>
            <person name="MacDonald P.J.P."/>
            <person name="Montmayeur A."/>
            <person name="Murphy C."/>
            <person name="Neiman D."/>
            <person name="Pearson M."/>
            <person name="Priest M."/>
            <person name="Roberts A."/>
            <person name="Saif S."/>
            <person name="Shea T."/>
            <person name="Shenoy N."/>
            <person name="Sisk P."/>
            <person name="Stolte C."/>
            <person name="Sykes S."/>
            <person name="Wortman J."/>
            <person name="Nusbaum C."/>
            <person name="Birren B."/>
        </authorList>
    </citation>
    <scope>NUCLEOTIDE SEQUENCE [LARGE SCALE GENOMIC DNA]</scope>
    <source>
        <strain evidence="3 4">ATCC 29453</strain>
    </source>
</reference>
<dbReference type="Gene3D" id="3.40.50.2300">
    <property type="match status" value="1"/>
</dbReference>
<sequence length="123" mass="13680">MYKLMIVDDSQIICNRIERAVRGMMIEVVATAANGKEAVELFKLHRPNLITMDLNMPEVDGLTAIRQIIAQDARVSILVVSAVSDRRTGLKALHSGARGFVQKPFTDEKLIIGLNKLINPIIR</sequence>
<dbReference type="SUPFAM" id="SSF52172">
    <property type="entry name" value="CheY-like"/>
    <property type="match status" value="1"/>
</dbReference>
<proteinExistence type="predicted"/>
<dbReference type="PROSITE" id="PS50110">
    <property type="entry name" value="RESPONSE_REGULATORY"/>
    <property type="match status" value="1"/>
</dbReference>
<dbReference type="InterPro" id="IPR052048">
    <property type="entry name" value="ST_Response_Regulator"/>
</dbReference>